<accession>F1D171</accession>
<dbReference type="RefSeq" id="YP_004250990.1">
    <property type="nucleotide sequence ID" value="NC_015157.1"/>
</dbReference>
<reference evidence="1 2" key="1">
    <citation type="journal article" date="2011" name="MBio">
        <title>Evidence of a dominant lineage of Vibrio cholerae-specific lytic bacteriophages shed by cholera patients over a 10-year period in Dhaka, Bangladesh.</title>
        <authorList>
            <person name="Seed K.D."/>
            <person name="Bodi K.L."/>
            <person name="Kropinski A.M."/>
            <person name="Ackermann H.W."/>
            <person name="Calderwood S.B."/>
            <person name="Qadri F."/>
            <person name="Camilli A."/>
        </authorList>
    </citation>
    <scope>NUCLEOTIDE SEQUENCE [LARGE SCALE GENOMIC DNA]</scope>
</reference>
<dbReference type="Proteomes" id="UP000007502">
    <property type="component" value="Segment"/>
</dbReference>
<protein>
    <submittedName>
        <fullName evidence="1">Uncharacterized protein ORF49</fullName>
    </submittedName>
</protein>
<proteinExistence type="predicted"/>
<name>F1D171_9CAUD</name>
<dbReference type="GeneID" id="10228528"/>
<gene>
    <name evidence="1" type="primary">ORF49</name>
</gene>
<dbReference type="EMBL" id="HQ641347">
    <property type="protein sequence ID" value="ADX87865.1"/>
    <property type="molecule type" value="Genomic_DNA"/>
</dbReference>
<evidence type="ECO:0000313" key="2">
    <source>
        <dbReference type="Proteomes" id="UP000007502"/>
    </source>
</evidence>
<dbReference type="KEGG" id="vg:10228528"/>
<organism evidence="1 2">
    <name type="scientific">Vibrio phage ICP1</name>
    <dbReference type="NCBI Taxonomy" id="979525"/>
    <lineage>
        <taxon>Viruses</taxon>
        <taxon>Duplodnaviria</taxon>
        <taxon>Heunggongvirae</taxon>
        <taxon>Uroviricota</taxon>
        <taxon>Caudoviricetes</taxon>
        <taxon>Mohonavirus</taxon>
        <taxon>Mohonavirus ICP1</taxon>
    </lineage>
</organism>
<evidence type="ECO:0000313" key="1">
    <source>
        <dbReference type="EMBL" id="ADX87865.1"/>
    </source>
</evidence>
<sequence length="190" mass="21873">MSKKPAIKHELNKYGMENISYNNKLSIYQLSSDNDCKVVISCDKGDIEDIISQVKRHVDGVDHVHGVVEGTDKSYVIEGNEKDYFESRAEAILYMLDPEDEFESLTLTSKYSYTLSNKPDDVVKGSTTSRTAYKSGTLHEVIEDLTYMPYIHKLSGFIDKQKVDLYRLSLRIQEKLEMQKETRDVMEKIL</sequence>
<keyword evidence="2" id="KW-1185">Reference proteome</keyword>